<keyword evidence="2" id="KW-1185">Reference proteome</keyword>
<name>A0ACC1HF33_9FUNG</name>
<accession>A0ACC1HF33</accession>
<dbReference type="Proteomes" id="UP001145114">
    <property type="component" value="Unassembled WGS sequence"/>
</dbReference>
<proteinExistence type="predicted"/>
<comment type="caution">
    <text evidence="1">The sequence shown here is derived from an EMBL/GenBank/DDBJ whole genome shotgun (WGS) entry which is preliminary data.</text>
</comment>
<sequence>ATLELDAPDVARYIAEYVSVPLPEPRSNEIDQDLSDIANGLVSAADLEHIVSEVMKEMRLEDANDGEDPSEDKLRELVMREIISSLKATLKDSESDDAKKEGEDQKSLKEGQSLESKVEATPKAENRK</sequence>
<protein>
    <submittedName>
        <fullName evidence="1">Uncharacterized protein</fullName>
    </submittedName>
</protein>
<feature type="non-terminal residue" evidence="1">
    <location>
        <position position="1"/>
    </location>
</feature>
<gene>
    <name evidence="1" type="ORF">EV182_001806</name>
</gene>
<evidence type="ECO:0000313" key="2">
    <source>
        <dbReference type="Proteomes" id="UP001145114"/>
    </source>
</evidence>
<organism evidence="1 2">
    <name type="scientific">Spiromyces aspiralis</name>
    <dbReference type="NCBI Taxonomy" id="68401"/>
    <lineage>
        <taxon>Eukaryota</taxon>
        <taxon>Fungi</taxon>
        <taxon>Fungi incertae sedis</taxon>
        <taxon>Zoopagomycota</taxon>
        <taxon>Kickxellomycotina</taxon>
        <taxon>Kickxellomycetes</taxon>
        <taxon>Kickxellales</taxon>
        <taxon>Kickxellaceae</taxon>
        <taxon>Spiromyces</taxon>
    </lineage>
</organism>
<dbReference type="EMBL" id="JAMZIH010005450">
    <property type="protein sequence ID" value="KAJ1675164.1"/>
    <property type="molecule type" value="Genomic_DNA"/>
</dbReference>
<evidence type="ECO:0000313" key="1">
    <source>
        <dbReference type="EMBL" id="KAJ1675164.1"/>
    </source>
</evidence>
<reference evidence="1" key="1">
    <citation type="submission" date="2022-06" db="EMBL/GenBank/DDBJ databases">
        <title>Phylogenomic reconstructions and comparative analyses of Kickxellomycotina fungi.</title>
        <authorList>
            <person name="Reynolds N.K."/>
            <person name="Stajich J.E."/>
            <person name="Barry K."/>
            <person name="Grigoriev I.V."/>
            <person name="Crous P."/>
            <person name="Smith M.E."/>
        </authorList>
    </citation>
    <scope>NUCLEOTIDE SEQUENCE</scope>
    <source>
        <strain evidence="1">RSA 2271</strain>
    </source>
</reference>